<feature type="transmembrane region" description="Helical" evidence="7">
    <location>
        <begin position="48"/>
        <end position="68"/>
    </location>
</feature>
<evidence type="ECO:0000256" key="6">
    <source>
        <dbReference type="ARBA" id="ARBA00023136"/>
    </source>
</evidence>
<feature type="domain" description="EamA" evidence="8">
    <location>
        <begin position="164"/>
        <end position="300"/>
    </location>
</feature>
<dbReference type="InterPro" id="IPR050638">
    <property type="entry name" value="AA-Vitamin_Transporters"/>
</dbReference>
<dbReference type="PANTHER" id="PTHR32322:SF18">
    <property type="entry name" value="S-ADENOSYLMETHIONINE_S-ADENOSYLHOMOCYSTEINE TRANSPORTER"/>
    <property type="match status" value="1"/>
</dbReference>
<feature type="transmembrane region" description="Helical" evidence="7">
    <location>
        <begin position="227"/>
        <end position="250"/>
    </location>
</feature>
<keyword evidence="3" id="KW-1003">Cell membrane</keyword>
<feature type="transmembrane region" description="Helical" evidence="7">
    <location>
        <begin position="167"/>
        <end position="183"/>
    </location>
</feature>
<feature type="transmembrane region" description="Helical" evidence="7">
    <location>
        <begin position="110"/>
        <end position="129"/>
    </location>
</feature>
<organism evidence="9 10">
    <name type="scientific">Oceanobacillus indicireducens</name>
    <dbReference type="NCBI Taxonomy" id="1004261"/>
    <lineage>
        <taxon>Bacteria</taxon>
        <taxon>Bacillati</taxon>
        <taxon>Bacillota</taxon>
        <taxon>Bacilli</taxon>
        <taxon>Bacillales</taxon>
        <taxon>Bacillaceae</taxon>
        <taxon>Oceanobacillus</taxon>
    </lineage>
</organism>
<keyword evidence="10" id="KW-1185">Reference proteome</keyword>
<feature type="domain" description="EamA" evidence="8">
    <location>
        <begin position="21"/>
        <end position="152"/>
    </location>
</feature>
<dbReference type="GO" id="GO:0005886">
    <property type="term" value="C:plasma membrane"/>
    <property type="evidence" value="ECO:0007669"/>
    <property type="project" value="UniProtKB-SubCell"/>
</dbReference>
<reference evidence="9" key="1">
    <citation type="journal article" date="2014" name="Int. J. Syst. Evol. Microbiol.">
        <title>Complete genome sequence of Corynebacterium casei LMG S-19264T (=DSM 44701T), isolated from a smear-ripened cheese.</title>
        <authorList>
            <consortium name="US DOE Joint Genome Institute (JGI-PGF)"/>
            <person name="Walter F."/>
            <person name="Albersmeier A."/>
            <person name="Kalinowski J."/>
            <person name="Ruckert C."/>
        </authorList>
    </citation>
    <scope>NUCLEOTIDE SEQUENCE</scope>
    <source>
        <strain evidence="9">JCM 17251</strain>
    </source>
</reference>
<dbReference type="Pfam" id="PF00892">
    <property type="entry name" value="EamA"/>
    <property type="match status" value="2"/>
</dbReference>
<comment type="similarity">
    <text evidence="2">Belongs to the EamA transporter family.</text>
</comment>
<dbReference type="AlphaFoldDB" id="A0A917XTU9"/>
<feature type="transmembrane region" description="Helical" evidence="7">
    <location>
        <begin position="262"/>
        <end position="279"/>
    </location>
</feature>
<evidence type="ECO:0000256" key="5">
    <source>
        <dbReference type="ARBA" id="ARBA00022989"/>
    </source>
</evidence>
<evidence type="ECO:0000313" key="10">
    <source>
        <dbReference type="Proteomes" id="UP000624041"/>
    </source>
</evidence>
<gene>
    <name evidence="9" type="ORF">GCM10007971_09030</name>
</gene>
<keyword evidence="5 7" id="KW-1133">Transmembrane helix</keyword>
<feature type="transmembrane region" description="Helical" evidence="7">
    <location>
        <begin position="80"/>
        <end position="98"/>
    </location>
</feature>
<evidence type="ECO:0000256" key="1">
    <source>
        <dbReference type="ARBA" id="ARBA00004651"/>
    </source>
</evidence>
<feature type="transmembrane region" description="Helical" evidence="7">
    <location>
        <begin position="21"/>
        <end position="42"/>
    </location>
</feature>
<dbReference type="SUPFAM" id="SSF103481">
    <property type="entry name" value="Multidrug resistance efflux transporter EmrE"/>
    <property type="match status" value="2"/>
</dbReference>
<keyword evidence="4 7" id="KW-0812">Transmembrane</keyword>
<evidence type="ECO:0000259" key="8">
    <source>
        <dbReference type="Pfam" id="PF00892"/>
    </source>
</evidence>
<evidence type="ECO:0000256" key="3">
    <source>
        <dbReference type="ARBA" id="ARBA00022475"/>
    </source>
</evidence>
<comment type="subcellular location">
    <subcellularLocation>
        <location evidence="1">Cell membrane</location>
        <topology evidence="1">Multi-pass membrane protein</topology>
    </subcellularLocation>
</comment>
<protein>
    <submittedName>
        <fullName evidence="9">Membrane protein</fullName>
    </submittedName>
</protein>
<name>A0A917XTU9_9BACI</name>
<proteinExistence type="inferred from homology"/>
<evidence type="ECO:0000256" key="4">
    <source>
        <dbReference type="ARBA" id="ARBA00022692"/>
    </source>
</evidence>
<evidence type="ECO:0000313" key="9">
    <source>
        <dbReference type="EMBL" id="GGN52918.1"/>
    </source>
</evidence>
<feature type="transmembrane region" description="Helical" evidence="7">
    <location>
        <begin position="285"/>
        <end position="310"/>
    </location>
</feature>
<dbReference type="Proteomes" id="UP000624041">
    <property type="component" value="Unassembled WGS sequence"/>
</dbReference>
<feature type="transmembrane region" description="Helical" evidence="7">
    <location>
        <begin position="195"/>
        <end position="212"/>
    </location>
</feature>
<dbReference type="InterPro" id="IPR000620">
    <property type="entry name" value="EamA_dom"/>
</dbReference>
<dbReference type="PANTHER" id="PTHR32322">
    <property type="entry name" value="INNER MEMBRANE TRANSPORTER"/>
    <property type="match status" value="1"/>
</dbReference>
<evidence type="ECO:0000256" key="2">
    <source>
        <dbReference type="ARBA" id="ARBA00007362"/>
    </source>
</evidence>
<dbReference type="EMBL" id="BMOS01000004">
    <property type="protein sequence ID" value="GGN52918.1"/>
    <property type="molecule type" value="Genomic_DNA"/>
</dbReference>
<comment type="caution">
    <text evidence="9">The sequence shown here is derived from an EMBL/GenBank/DDBJ whole genome shotgun (WGS) entry which is preliminary data.</text>
</comment>
<sequence length="321" mass="35060">MVAIKSSGGASRLNKKTRNTYLVVIFVMLMWGINVSALKVIVENFMPITITSLRILTAGLVVFIILTFTKLVRLPKNKEWFYVVGGSIFSVVMHHYFLASGLTMTSATNAGLILGMGPVLTVIFATIILKRKPTILQFIGFILGFIGVSFTVLAGNGGLNTINIGDFYILLAILAQALSFIVIKQAAETMDPRLLTGYMLVIGSIVLFLISLGTEPKGIASLGNVDYSIWLVFLFSAIIATGVGHMTYNYAISQLGPAETSIFLNLNTFFSLIGAAIFLNEAILFSHFIGLIFIVSGVIFGSGGLEAWMIQRRRKHIFKKR</sequence>
<accession>A0A917XTU9</accession>
<dbReference type="InterPro" id="IPR037185">
    <property type="entry name" value="EmrE-like"/>
</dbReference>
<feature type="transmembrane region" description="Helical" evidence="7">
    <location>
        <begin position="136"/>
        <end position="155"/>
    </location>
</feature>
<reference evidence="9" key="2">
    <citation type="submission" date="2020-09" db="EMBL/GenBank/DDBJ databases">
        <authorList>
            <person name="Sun Q."/>
            <person name="Ohkuma M."/>
        </authorList>
    </citation>
    <scope>NUCLEOTIDE SEQUENCE</scope>
    <source>
        <strain evidence="9">JCM 17251</strain>
    </source>
</reference>
<keyword evidence="6 7" id="KW-0472">Membrane</keyword>
<evidence type="ECO:0000256" key="7">
    <source>
        <dbReference type="SAM" id="Phobius"/>
    </source>
</evidence>